<accession>A0A2T8FGD2</accession>
<organism evidence="4 5">
    <name type="scientific">Nocardioides gansuensis</name>
    <dbReference type="NCBI Taxonomy" id="2138300"/>
    <lineage>
        <taxon>Bacteria</taxon>
        <taxon>Bacillati</taxon>
        <taxon>Actinomycetota</taxon>
        <taxon>Actinomycetes</taxon>
        <taxon>Propionibacteriales</taxon>
        <taxon>Nocardioidaceae</taxon>
        <taxon>Nocardioides</taxon>
    </lineage>
</organism>
<dbReference type="PANTHER" id="PTHR45947">
    <property type="entry name" value="SULFOQUINOVOSYL TRANSFERASE SQD2"/>
    <property type="match status" value="1"/>
</dbReference>
<evidence type="ECO:0000259" key="3">
    <source>
        <dbReference type="Pfam" id="PF13439"/>
    </source>
</evidence>
<dbReference type="EMBL" id="QDGZ01000001">
    <property type="protein sequence ID" value="PVG84766.1"/>
    <property type="molecule type" value="Genomic_DNA"/>
</dbReference>
<keyword evidence="1" id="KW-0328">Glycosyltransferase</keyword>
<dbReference type="InterPro" id="IPR028098">
    <property type="entry name" value="Glyco_trans_4-like_N"/>
</dbReference>
<gene>
    <name evidence="4" type="ORF">DDE18_04005</name>
</gene>
<reference evidence="4 5" key="1">
    <citation type="submission" date="2018-04" db="EMBL/GenBank/DDBJ databases">
        <title>Genome of Nocardioides gansuensis WSJ-1.</title>
        <authorList>
            <person name="Wu S."/>
            <person name="Wang G."/>
        </authorList>
    </citation>
    <scope>NUCLEOTIDE SEQUENCE [LARGE SCALE GENOMIC DNA]</scope>
    <source>
        <strain evidence="4 5">WSJ-1</strain>
    </source>
</reference>
<dbReference type="PANTHER" id="PTHR45947:SF3">
    <property type="entry name" value="SULFOQUINOVOSYL TRANSFERASE SQD2"/>
    <property type="match status" value="1"/>
</dbReference>
<dbReference type="InterPro" id="IPR050194">
    <property type="entry name" value="Glycosyltransferase_grp1"/>
</dbReference>
<protein>
    <submittedName>
        <fullName evidence="4">Glycosyltransferase family 1 protein</fullName>
    </submittedName>
</protein>
<dbReference type="OrthoDB" id="9802525at2"/>
<sequence>METRRIALVTERFYPAVDGTTTTLKHLADHLIDAGHEVLIVAPGPGLATYRRSHVARVRPTDKPGRQVRAALHAFSPDLVHVISPSRLGRKALKHARRLGVPTLVGQHSPVSELTADLWLTKVAARADRLVVTSDWLLDQVHRLGVDAQVWEPGVDIRAFSPSLRDQWLHDKWARVRSREGARVVVGYAGSLHKRHGVRRLAEVAAMPGIQLVVIGDGPQAGWLRRHAPQARFMGSLLTGDLATALASLDLLVHPGTDESCCHALREAAASGIPVVAPRSGGARRVVRGLETGLLYDPETPGALRRAVESVAGDRHRALMGARGRELAAERTWTDACAELVEEHYTPLLGVSAGGRVRVS</sequence>
<dbReference type="Gene3D" id="3.40.50.2000">
    <property type="entry name" value="Glycogen Phosphorylase B"/>
    <property type="match status" value="2"/>
</dbReference>
<dbReference type="Proteomes" id="UP000246018">
    <property type="component" value="Unassembled WGS sequence"/>
</dbReference>
<evidence type="ECO:0000256" key="1">
    <source>
        <dbReference type="ARBA" id="ARBA00022676"/>
    </source>
</evidence>
<dbReference type="SUPFAM" id="SSF53756">
    <property type="entry name" value="UDP-Glycosyltransferase/glycogen phosphorylase"/>
    <property type="match status" value="1"/>
</dbReference>
<keyword evidence="2 4" id="KW-0808">Transferase</keyword>
<evidence type="ECO:0000256" key="2">
    <source>
        <dbReference type="ARBA" id="ARBA00022679"/>
    </source>
</evidence>
<keyword evidence="5" id="KW-1185">Reference proteome</keyword>
<evidence type="ECO:0000313" key="5">
    <source>
        <dbReference type="Proteomes" id="UP000246018"/>
    </source>
</evidence>
<dbReference type="Pfam" id="PF13439">
    <property type="entry name" value="Glyco_transf_4"/>
    <property type="match status" value="1"/>
</dbReference>
<evidence type="ECO:0000313" key="4">
    <source>
        <dbReference type="EMBL" id="PVG84766.1"/>
    </source>
</evidence>
<proteinExistence type="predicted"/>
<dbReference type="Pfam" id="PF13692">
    <property type="entry name" value="Glyco_trans_1_4"/>
    <property type="match status" value="1"/>
</dbReference>
<comment type="caution">
    <text evidence="4">The sequence shown here is derived from an EMBL/GenBank/DDBJ whole genome shotgun (WGS) entry which is preliminary data.</text>
</comment>
<dbReference type="GO" id="GO:0016758">
    <property type="term" value="F:hexosyltransferase activity"/>
    <property type="evidence" value="ECO:0007669"/>
    <property type="project" value="TreeGrafter"/>
</dbReference>
<dbReference type="AlphaFoldDB" id="A0A2T8FGD2"/>
<dbReference type="GO" id="GO:1901137">
    <property type="term" value="P:carbohydrate derivative biosynthetic process"/>
    <property type="evidence" value="ECO:0007669"/>
    <property type="project" value="UniProtKB-ARBA"/>
</dbReference>
<name>A0A2T8FGD2_9ACTN</name>
<dbReference type="RefSeq" id="WP_116570894.1">
    <property type="nucleotide sequence ID" value="NZ_QDGZ01000001.1"/>
</dbReference>
<feature type="domain" description="Glycosyltransferase subfamily 4-like N-terminal" evidence="3">
    <location>
        <begin position="17"/>
        <end position="157"/>
    </location>
</feature>